<dbReference type="InterPro" id="IPR008146">
    <property type="entry name" value="Gln_synth_cat_dom"/>
</dbReference>
<evidence type="ECO:0000256" key="2">
    <source>
        <dbReference type="RuleBase" id="RU000384"/>
    </source>
</evidence>
<reference evidence="4 5" key="1">
    <citation type="journal article" date="2020" name="Fungal Divers.">
        <title>Resolving the Mortierellaceae phylogeny through synthesis of multi-gene phylogenetics and phylogenomics.</title>
        <authorList>
            <person name="Vandepol N."/>
            <person name="Liber J."/>
            <person name="Desiro A."/>
            <person name="Na H."/>
            <person name="Kennedy M."/>
            <person name="Barry K."/>
            <person name="Grigoriev I.V."/>
            <person name="Miller A.N."/>
            <person name="O'Donnell K."/>
            <person name="Stajich J.E."/>
            <person name="Bonito G."/>
        </authorList>
    </citation>
    <scope>NUCLEOTIDE SEQUENCE [LARGE SCALE GENOMIC DNA]</scope>
    <source>
        <strain evidence="4 5">AD045</strain>
    </source>
</reference>
<dbReference type="InterPro" id="IPR027303">
    <property type="entry name" value="Gln_synth_gly_rich_site"/>
</dbReference>
<protein>
    <recommendedName>
        <fullName evidence="3">GS catalytic domain-containing protein</fullName>
    </recommendedName>
</protein>
<proteinExistence type="inferred from homology"/>
<dbReference type="InterPro" id="IPR052725">
    <property type="entry name" value="GS_Type-3"/>
</dbReference>
<comment type="similarity">
    <text evidence="1 2">Belongs to the glutamine synthetase family.</text>
</comment>
<sequence length="195" mass="21269">MDVLSKVAHKNKLKVLYHEKPFKGVNGSGKHCNWSMSTDHGENLLDPTVKPETNYRFLLILVATLHAVQQHGALLRTSIASSSNEHRLGACEAPPVILSIFLGEHLTEVLNSIEESRPIKNFSVPEMQTIKLGGTALDVKVASLPAISRDLTDRNRTSPFAFTGNKFEFRAVGSKQSPAFPVTILNAAVASALQD</sequence>
<evidence type="ECO:0000256" key="1">
    <source>
        <dbReference type="PROSITE-ProRule" id="PRU01331"/>
    </source>
</evidence>
<dbReference type="Gene3D" id="3.30.590.10">
    <property type="entry name" value="Glutamine synthetase/guanido kinase, catalytic domain"/>
    <property type="match status" value="1"/>
</dbReference>
<name>A0ABQ7JGS1_9FUNG</name>
<feature type="domain" description="GS catalytic" evidence="3">
    <location>
        <begin position="1"/>
        <end position="195"/>
    </location>
</feature>
<dbReference type="PANTHER" id="PTHR42974">
    <property type="entry name" value="GLUTAMINE SYNTHETASE"/>
    <property type="match status" value="1"/>
</dbReference>
<accession>A0ABQ7JGS1</accession>
<dbReference type="Proteomes" id="UP001194696">
    <property type="component" value="Unassembled WGS sequence"/>
</dbReference>
<keyword evidence="5" id="KW-1185">Reference proteome</keyword>
<dbReference type="EMBL" id="JAAAIM010003127">
    <property type="protein sequence ID" value="KAG0269601.1"/>
    <property type="molecule type" value="Genomic_DNA"/>
</dbReference>
<feature type="non-terminal residue" evidence="4">
    <location>
        <position position="195"/>
    </location>
</feature>
<dbReference type="SUPFAM" id="SSF55931">
    <property type="entry name" value="Glutamine synthetase/guanido kinase"/>
    <property type="match status" value="1"/>
</dbReference>
<evidence type="ECO:0000313" key="4">
    <source>
        <dbReference type="EMBL" id="KAG0269601.1"/>
    </source>
</evidence>
<dbReference type="PANTHER" id="PTHR42974:SF1">
    <property type="entry name" value="TYPE-3 GLUTAMINE SYNTHETASE"/>
    <property type="match status" value="1"/>
</dbReference>
<evidence type="ECO:0000259" key="3">
    <source>
        <dbReference type="PROSITE" id="PS51987"/>
    </source>
</evidence>
<dbReference type="Pfam" id="PF00120">
    <property type="entry name" value="Gln-synt_C"/>
    <property type="match status" value="1"/>
</dbReference>
<dbReference type="InterPro" id="IPR014746">
    <property type="entry name" value="Gln_synth/guanido_kin_cat_dom"/>
</dbReference>
<dbReference type="PROSITE" id="PS00181">
    <property type="entry name" value="GLNA_ATP"/>
    <property type="match status" value="1"/>
</dbReference>
<comment type="caution">
    <text evidence="4">The sequence shown here is derived from an EMBL/GenBank/DDBJ whole genome shotgun (WGS) entry which is preliminary data.</text>
</comment>
<organism evidence="4 5">
    <name type="scientific">Linnemannia gamsii</name>
    <dbReference type="NCBI Taxonomy" id="64522"/>
    <lineage>
        <taxon>Eukaryota</taxon>
        <taxon>Fungi</taxon>
        <taxon>Fungi incertae sedis</taxon>
        <taxon>Mucoromycota</taxon>
        <taxon>Mortierellomycotina</taxon>
        <taxon>Mortierellomycetes</taxon>
        <taxon>Mortierellales</taxon>
        <taxon>Mortierellaceae</taxon>
        <taxon>Linnemannia</taxon>
    </lineage>
</organism>
<gene>
    <name evidence="4" type="ORF">BGZ96_006476</name>
</gene>
<dbReference type="PROSITE" id="PS51987">
    <property type="entry name" value="GS_CATALYTIC"/>
    <property type="match status" value="1"/>
</dbReference>
<evidence type="ECO:0000313" key="5">
    <source>
        <dbReference type="Proteomes" id="UP001194696"/>
    </source>
</evidence>